<evidence type="ECO:0000256" key="4">
    <source>
        <dbReference type="ARBA" id="ARBA00022692"/>
    </source>
</evidence>
<keyword evidence="4" id="KW-0812">Transmembrane</keyword>
<evidence type="ECO:0000256" key="3">
    <source>
        <dbReference type="ARBA" id="ARBA00022448"/>
    </source>
</evidence>
<evidence type="ECO:0000256" key="2">
    <source>
        <dbReference type="ARBA" id="ARBA00009965"/>
    </source>
</evidence>
<dbReference type="PANTHER" id="PTHR11706">
    <property type="entry name" value="SOLUTE CARRIER PROTEIN FAMILY 11 MEMBER"/>
    <property type="match status" value="1"/>
</dbReference>
<dbReference type="AlphaFoldDB" id="A0AAW1RFR4"/>
<feature type="region of interest" description="Disordered" evidence="7">
    <location>
        <begin position="1"/>
        <end position="39"/>
    </location>
</feature>
<evidence type="ECO:0000256" key="6">
    <source>
        <dbReference type="ARBA" id="ARBA00023136"/>
    </source>
</evidence>
<dbReference type="GO" id="GO:0015086">
    <property type="term" value="F:cadmium ion transmembrane transporter activity"/>
    <property type="evidence" value="ECO:0007669"/>
    <property type="project" value="TreeGrafter"/>
</dbReference>
<gene>
    <name evidence="8" type="ORF">WJX81_000083</name>
</gene>
<evidence type="ECO:0000313" key="9">
    <source>
        <dbReference type="Proteomes" id="UP001445335"/>
    </source>
</evidence>
<comment type="similarity">
    <text evidence="2">Belongs to the NRAMP (TC 2.A.55) family.</text>
</comment>
<dbReference type="PANTHER" id="PTHR11706:SF33">
    <property type="entry name" value="NATURAL RESISTANCE-ASSOCIATED MACROPHAGE PROTEIN 2"/>
    <property type="match status" value="1"/>
</dbReference>
<evidence type="ECO:0000256" key="5">
    <source>
        <dbReference type="ARBA" id="ARBA00022989"/>
    </source>
</evidence>
<keyword evidence="3" id="KW-0813">Transport</keyword>
<feature type="non-terminal residue" evidence="8">
    <location>
        <position position="137"/>
    </location>
</feature>
<comment type="caution">
    <text evidence="8">The sequence shown here is derived from an EMBL/GenBank/DDBJ whole genome shotgun (WGS) entry which is preliminary data.</text>
</comment>
<comment type="subcellular location">
    <subcellularLocation>
        <location evidence="1">Membrane</location>
        <topology evidence="1">Multi-pass membrane protein</topology>
    </subcellularLocation>
</comment>
<keyword evidence="6" id="KW-0472">Membrane</keyword>
<accession>A0AAW1RFR4</accession>
<evidence type="ECO:0000313" key="8">
    <source>
        <dbReference type="EMBL" id="KAK9832478.1"/>
    </source>
</evidence>
<keyword evidence="5" id="KW-1133">Transmembrane helix</keyword>
<sequence>MHKSGAGLKQADLLHTPESGSASGRVNGAAGPSTSGSDCDDFANRLLVEDGGEGYNEDALPPGWFSWRKLWLFTGPGFLMSIAYLDPGNLEGDLQAGTTAGYKLCWVLMWSTAMGYLLQMLSAKLGVVTGLNLAQQC</sequence>
<reference evidence="8 9" key="1">
    <citation type="journal article" date="2024" name="Nat. Commun.">
        <title>Phylogenomics reveals the evolutionary origins of lichenization in chlorophyte algae.</title>
        <authorList>
            <person name="Puginier C."/>
            <person name="Libourel C."/>
            <person name="Otte J."/>
            <person name="Skaloud P."/>
            <person name="Haon M."/>
            <person name="Grisel S."/>
            <person name="Petersen M."/>
            <person name="Berrin J.G."/>
            <person name="Delaux P.M."/>
            <person name="Dal Grande F."/>
            <person name="Keller J."/>
        </authorList>
    </citation>
    <scope>NUCLEOTIDE SEQUENCE [LARGE SCALE GENOMIC DNA]</scope>
    <source>
        <strain evidence="8 9">SAG 245.80</strain>
    </source>
</reference>
<organism evidence="8 9">
    <name type="scientific">Elliptochloris bilobata</name>
    <dbReference type="NCBI Taxonomy" id="381761"/>
    <lineage>
        <taxon>Eukaryota</taxon>
        <taxon>Viridiplantae</taxon>
        <taxon>Chlorophyta</taxon>
        <taxon>core chlorophytes</taxon>
        <taxon>Trebouxiophyceae</taxon>
        <taxon>Trebouxiophyceae incertae sedis</taxon>
        <taxon>Elliptochloris clade</taxon>
        <taxon>Elliptochloris</taxon>
    </lineage>
</organism>
<evidence type="ECO:0000256" key="7">
    <source>
        <dbReference type="SAM" id="MobiDB-lite"/>
    </source>
</evidence>
<dbReference type="InterPro" id="IPR001046">
    <property type="entry name" value="NRAMP_fam"/>
</dbReference>
<protein>
    <submittedName>
        <fullName evidence="8">Uncharacterized protein</fullName>
    </submittedName>
</protein>
<dbReference type="GO" id="GO:0005886">
    <property type="term" value="C:plasma membrane"/>
    <property type="evidence" value="ECO:0007669"/>
    <property type="project" value="TreeGrafter"/>
</dbReference>
<dbReference type="GO" id="GO:0034755">
    <property type="term" value="P:iron ion transmembrane transport"/>
    <property type="evidence" value="ECO:0007669"/>
    <property type="project" value="TreeGrafter"/>
</dbReference>
<dbReference type="Proteomes" id="UP001445335">
    <property type="component" value="Unassembled WGS sequence"/>
</dbReference>
<dbReference type="GO" id="GO:0005384">
    <property type="term" value="F:manganese ion transmembrane transporter activity"/>
    <property type="evidence" value="ECO:0007669"/>
    <property type="project" value="TreeGrafter"/>
</dbReference>
<dbReference type="EMBL" id="JALJOU010000041">
    <property type="protein sequence ID" value="KAK9832478.1"/>
    <property type="molecule type" value="Genomic_DNA"/>
</dbReference>
<keyword evidence="9" id="KW-1185">Reference proteome</keyword>
<dbReference type="Pfam" id="PF01566">
    <property type="entry name" value="Nramp"/>
    <property type="match status" value="1"/>
</dbReference>
<proteinExistence type="inferred from homology"/>
<name>A0AAW1RFR4_9CHLO</name>
<evidence type="ECO:0000256" key="1">
    <source>
        <dbReference type="ARBA" id="ARBA00004141"/>
    </source>
</evidence>